<reference evidence="2 3" key="1">
    <citation type="journal article" date="2010" name="Nature">
        <title>Nitrite-driven anaerobic methane oxidation by oxygenic bacteria.</title>
        <authorList>
            <person name="Ettwig K.F."/>
            <person name="Butler M.K."/>
            <person name="Le Paslier D."/>
            <person name="Pelletier E."/>
            <person name="Mangenot S."/>
            <person name="Kuypers M.M.M."/>
            <person name="Schreiber F."/>
            <person name="Dutilh B.E."/>
            <person name="Zedelius J."/>
            <person name="de Beer D."/>
            <person name="Gloerich J."/>
            <person name="Wessels H.J.C.T."/>
            <person name="van Allen T."/>
            <person name="Luesken F."/>
            <person name="Wu M."/>
            <person name="van de Pas-Schoonen K.T."/>
            <person name="Op den Camp H.J.M."/>
            <person name="Janssen-Megens E.M."/>
            <person name="Francoijs K-J."/>
            <person name="Stunnenberg H."/>
            <person name="Weissenbach J."/>
            <person name="Jetten M.S.M."/>
            <person name="Strous M."/>
        </authorList>
    </citation>
    <scope>NUCLEOTIDE SEQUENCE [LARGE SCALE GENOMIC DNA]</scope>
</reference>
<keyword evidence="1" id="KW-0812">Transmembrane</keyword>
<evidence type="ECO:0000313" key="2">
    <source>
        <dbReference type="EMBL" id="CBE67147.1"/>
    </source>
</evidence>
<feature type="transmembrane region" description="Helical" evidence="1">
    <location>
        <begin position="27"/>
        <end position="47"/>
    </location>
</feature>
<evidence type="ECO:0000256" key="1">
    <source>
        <dbReference type="SAM" id="Phobius"/>
    </source>
</evidence>
<evidence type="ECO:0000313" key="3">
    <source>
        <dbReference type="Proteomes" id="UP000006898"/>
    </source>
</evidence>
<dbReference type="EMBL" id="FP565575">
    <property type="protein sequence ID" value="CBE67147.1"/>
    <property type="molecule type" value="Genomic_DNA"/>
</dbReference>
<protein>
    <submittedName>
        <fullName evidence="2">Uncharacterized protein</fullName>
    </submittedName>
</protein>
<name>D5MHL4_METO1</name>
<dbReference type="HOGENOM" id="CLU_3133568_0_0_0"/>
<dbReference type="Proteomes" id="UP000006898">
    <property type="component" value="Chromosome"/>
</dbReference>
<dbReference type="AlphaFoldDB" id="D5MHL4"/>
<gene>
    <name evidence="2" type="ORF">DAMO_0019</name>
</gene>
<sequence>MLHFDKTKAPILHHDSRYSRMLTDMSYINIITLLLVLACSLIDKILAGG</sequence>
<keyword evidence="1" id="KW-0472">Membrane</keyword>
<dbReference type="KEGG" id="mox:DAMO_0019"/>
<dbReference type="STRING" id="671143.DAMO_0019"/>
<accession>D5MHL4</accession>
<proteinExistence type="predicted"/>
<organism evidence="2 3">
    <name type="scientific">Methylomirabilis oxygeniifera</name>
    <dbReference type="NCBI Taxonomy" id="671143"/>
    <lineage>
        <taxon>Bacteria</taxon>
        <taxon>Candidatus Methylomirabilota</taxon>
        <taxon>Candidatus Methylomirabilia</taxon>
        <taxon>Candidatus Methylomirabilales</taxon>
        <taxon>Candidatus Methylomirabilaceae</taxon>
        <taxon>Candidatus Methylomirabilis</taxon>
    </lineage>
</organism>
<keyword evidence="1" id="KW-1133">Transmembrane helix</keyword>